<dbReference type="Gene3D" id="3.40.605.10">
    <property type="entry name" value="Aldehyde Dehydrogenase, Chain A, domain 1"/>
    <property type="match status" value="1"/>
</dbReference>
<feature type="domain" description="Aldehyde dehydrogenase" evidence="3">
    <location>
        <begin position="1"/>
        <end position="102"/>
    </location>
</feature>
<organism evidence="4 5">
    <name type="scientific">Sinosuthora webbiana</name>
    <dbReference type="NCBI Taxonomy" id="337173"/>
    <lineage>
        <taxon>Eukaryota</taxon>
        <taxon>Metazoa</taxon>
        <taxon>Chordata</taxon>
        <taxon>Craniata</taxon>
        <taxon>Vertebrata</taxon>
        <taxon>Euteleostomi</taxon>
        <taxon>Archelosauria</taxon>
        <taxon>Archosauria</taxon>
        <taxon>Dinosauria</taxon>
        <taxon>Saurischia</taxon>
        <taxon>Theropoda</taxon>
        <taxon>Coelurosauria</taxon>
        <taxon>Aves</taxon>
        <taxon>Neognathae</taxon>
        <taxon>Neoaves</taxon>
        <taxon>Telluraves</taxon>
        <taxon>Australaves</taxon>
        <taxon>Passeriformes</taxon>
        <taxon>Sylvioidea</taxon>
        <taxon>Sylviidae</taxon>
        <taxon>Sinosuthora</taxon>
    </lineage>
</organism>
<sequence length="118" mass="13333">QEIFGPILTVFVYPENRYKEVLELIDTTTPYGLTGAIFAQEKAVIEESRRLLRNAAGNFYINDKSTGAVVAQQPFGGSRISGTNDKPGGPHYILRWTSPQAVKETHVPLRDWRYAYMQ</sequence>
<dbReference type="InterPro" id="IPR016162">
    <property type="entry name" value="Ald_DH_N"/>
</dbReference>
<dbReference type="PANTHER" id="PTHR42862:SF1">
    <property type="entry name" value="DELTA-1-PYRROLINE-5-CARBOXYLATE DEHYDROGENASE 2, ISOFORM A-RELATED"/>
    <property type="match status" value="1"/>
</dbReference>
<evidence type="ECO:0000313" key="5">
    <source>
        <dbReference type="Proteomes" id="UP000580691"/>
    </source>
</evidence>
<dbReference type="AlphaFoldDB" id="A0A7K4TQC6"/>
<dbReference type="Pfam" id="PF00171">
    <property type="entry name" value="Aldedh"/>
    <property type="match status" value="1"/>
</dbReference>
<evidence type="ECO:0000256" key="2">
    <source>
        <dbReference type="ARBA" id="ARBA00023027"/>
    </source>
</evidence>
<keyword evidence="1" id="KW-0560">Oxidoreductase</keyword>
<evidence type="ECO:0000256" key="1">
    <source>
        <dbReference type="ARBA" id="ARBA00023002"/>
    </source>
</evidence>
<dbReference type="Proteomes" id="UP000580691">
    <property type="component" value="Unassembled WGS sequence"/>
</dbReference>
<dbReference type="InterPro" id="IPR016163">
    <property type="entry name" value="Ald_DH_C"/>
</dbReference>
<dbReference type="InterPro" id="IPR016161">
    <property type="entry name" value="Ald_DH/histidinol_DH"/>
</dbReference>
<protein>
    <submittedName>
        <fullName evidence="4">AL4A1 protein</fullName>
    </submittedName>
</protein>
<dbReference type="EMBL" id="VXBN01000470">
    <property type="protein sequence ID" value="NWQ99399.1"/>
    <property type="molecule type" value="Genomic_DNA"/>
</dbReference>
<dbReference type="GO" id="GO:0003842">
    <property type="term" value="F:L-glutamate gamma-semialdehyde dehydrogenase activity"/>
    <property type="evidence" value="ECO:0007669"/>
    <property type="project" value="TreeGrafter"/>
</dbReference>
<reference evidence="4 5" key="1">
    <citation type="submission" date="2019-09" db="EMBL/GenBank/DDBJ databases">
        <title>Bird 10,000 Genomes (B10K) Project - Family phase.</title>
        <authorList>
            <person name="Zhang G."/>
        </authorList>
    </citation>
    <scope>NUCLEOTIDE SEQUENCE [LARGE SCALE GENOMIC DNA]</scope>
    <source>
        <strain evidence="4">B10K-DU-002-08</strain>
        <tissue evidence="4">Muscle</tissue>
    </source>
</reference>
<dbReference type="PANTHER" id="PTHR42862">
    <property type="entry name" value="DELTA-1-PYRROLINE-5-CARBOXYLATE DEHYDROGENASE 1, ISOFORM A-RELATED"/>
    <property type="match status" value="1"/>
</dbReference>
<comment type="caution">
    <text evidence="4">The sequence shown here is derived from an EMBL/GenBank/DDBJ whole genome shotgun (WGS) entry which is preliminary data.</text>
</comment>
<gene>
    <name evidence="4" type="primary">Aldh4a1</name>
    <name evidence="4" type="ORF">SINWEB_R02428</name>
</gene>
<feature type="non-terminal residue" evidence="4">
    <location>
        <position position="1"/>
    </location>
</feature>
<dbReference type="Gene3D" id="3.40.309.10">
    <property type="entry name" value="Aldehyde Dehydrogenase, Chain A, domain 2"/>
    <property type="match status" value="1"/>
</dbReference>
<feature type="non-terminal residue" evidence="4">
    <location>
        <position position="118"/>
    </location>
</feature>
<keyword evidence="2" id="KW-0520">NAD</keyword>
<accession>A0A7K4TQC6</accession>
<dbReference type="SUPFAM" id="SSF53720">
    <property type="entry name" value="ALDH-like"/>
    <property type="match status" value="1"/>
</dbReference>
<keyword evidence="5" id="KW-1185">Reference proteome</keyword>
<evidence type="ECO:0000259" key="3">
    <source>
        <dbReference type="Pfam" id="PF00171"/>
    </source>
</evidence>
<evidence type="ECO:0000313" key="4">
    <source>
        <dbReference type="EMBL" id="NWQ99399.1"/>
    </source>
</evidence>
<name>A0A7K4TQC6_9SYLV</name>
<dbReference type="InterPro" id="IPR050485">
    <property type="entry name" value="Proline_metab_enzyme"/>
</dbReference>
<dbReference type="GO" id="GO:0010133">
    <property type="term" value="P:L-proline catabolic process to L-glutamate"/>
    <property type="evidence" value="ECO:0007669"/>
    <property type="project" value="TreeGrafter"/>
</dbReference>
<dbReference type="InterPro" id="IPR015590">
    <property type="entry name" value="Aldehyde_DH_dom"/>
</dbReference>
<dbReference type="GO" id="GO:0005759">
    <property type="term" value="C:mitochondrial matrix"/>
    <property type="evidence" value="ECO:0007669"/>
    <property type="project" value="TreeGrafter"/>
</dbReference>
<dbReference type="OrthoDB" id="5322683at2759"/>
<proteinExistence type="predicted"/>